<evidence type="ECO:0000313" key="2">
    <source>
        <dbReference type="EMBL" id="GAQ86544.1"/>
    </source>
</evidence>
<dbReference type="PANTHER" id="PTHR13132">
    <property type="entry name" value="ALPHA- 1,6 -FUCOSYLTRANSFERASE"/>
    <property type="match status" value="1"/>
</dbReference>
<name>A0A1Y1I6F7_KLENI</name>
<dbReference type="Proteomes" id="UP000054558">
    <property type="component" value="Unassembled WGS sequence"/>
</dbReference>
<accession>A0A1Y1I6F7</accession>
<proteinExistence type="predicted"/>
<reference evidence="2 3" key="1">
    <citation type="journal article" date="2014" name="Nat. Commun.">
        <title>Klebsormidium flaccidum genome reveals primary factors for plant terrestrial adaptation.</title>
        <authorList>
            <person name="Hori K."/>
            <person name="Maruyama F."/>
            <person name="Fujisawa T."/>
            <person name="Togashi T."/>
            <person name="Yamamoto N."/>
            <person name="Seo M."/>
            <person name="Sato S."/>
            <person name="Yamada T."/>
            <person name="Mori H."/>
            <person name="Tajima N."/>
            <person name="Moriyama T."/>
            <person name="Ikeuchi M."/>
            <person name="Watanabe M."/>
            <person name="Wada H."/>
            <person name="Kobayashi K."/>
            <person name="Saito M."/>
            <person name="Masuda T."/>
            <person name="Sasaki-Sekimoto Y."/>
            <person name="Mashiguchi K."/>
            <person name="Awai K."/>
            <person name="Shimojima M."/>
            <person name="Masuda S."/>
            <person name="Iwai M."/>
            <person name="Nobusawa T."/>
            <person name="Narise T."/>
            <person name="Kondo S."/>
            <person name="Saito H."/>
            <person name="Sato R."/>
            <person name="Murakawa M."/>
            <person name="Ihara Y."/>
            <person name="Oshima-Yamada Y."/>
            <person name="Ohtaka K."/>
            <person name="Satoh M."/>
            <person name="Sonobe K."/>
            <person name="Ishii M."/>
            <person name="Ohtani R."/>
            <person name="Kanamori-Sato M."/>
            <person name="Honoki R."/>
            <person name="Miyazaki D."/>
            <person name="Mochizuki H."/>
            <person name="Umetsu J."/>
            <person name="Higashi K."/>
            <person name="Shibata D."/>
            <person name="Kamiya Y."/>
            <person name="Sato N."/>
            <person name="Nakamura Y."/>
            <person name="Tabata S."/>
            <person name="Ida S."/>
            <person name="Kurokawa K."/>
            <person name="Ohta H."/>
        </authorList>
    </citation>
    <scope>NUCLEOTIDE SEQUENCE [LARGE SCALE GENOMIC DNA]</scope>
    <source>
        <strain evidence="2 3">NIES-2285</strain>
    </source>
</reference>
<dbReference type="OMA" id="NASEYVG"/>
<dbReference type="PANTHER" id="PTHR13132:SF34">
    <property type="entry name" value="O-FUCOSYLTRANSFERASE FAMILY PROTEIN"/>
    <property type="match status" value="1"/>
</dbReference>
<dbReference type="GO" id="GO:0006487">
    <property type="term" value="P:protein N-linked glycosylation"/>
    <property type="evidence" value="ECO:0000318"/>
    <property type="project" value="GO_Central"/>
</dbReference>
<keyword evidence="1" id="KW-1133">Transmembrane helix</keyword>
<protein>
    <submittedName>
        <fullName evidence="2">Uncharacterized protein</fullName>
    </submittedName>
</protein>
<gene>
    <name evidence="2" type="ORF">KFL_002950160</name>
</gene>
<dbReference type="Gene3D" id="3.40.50.11350">
    <property type="match status" value="1"/>
</dbReference>
<organism evidence="2 3">
    <name type="scientific">Klebsormidium nitens</name>
    <name type="common">Green alga</name>
    <name type="synonym">Ulothrix nitens</name>
    <dbReference type="NCBI Taxonomy" id="105231"/>
    <lineage>
        <taxon>Eukaryota</taxon>
        <taxon>Viridiplantae</taxon>
        <taxon>Streptophyta</taxon>
        <taxon>Klebsormidiophyceae</taxon>
        <taxon>Klebsormidiales</taxon>
        <taxon>Klebsormidiaceae</taxon>
        <taxon>Klebsormidium</taxon>
    </lineage>
</organism>
<evidence type="ECO:0000256" key="1">
    <source>
        <dbReference type="SAM" id="Phobius"/>
    </source>
</evidence>
<feature type="transmembrane region" description="Helical" evidence="1">
    <location>
        <begin position="112"/>
        <end position="133"/>
    </location>
</feature>
<keyword evidence="1" id="KW-0472">Membrane</keyword>
<sequence>MKNTLHDTVILQVPSSSCSTLTQRGAFAANGTGCASESLAQSTPPYKETSLASSERLLVTFRPPLLRPVKVRNSYPAFFVKDALMAFPKDAAAYALVGRTTRVVGGKGHARIGLAQLFLLLLSCVAVLSLGMFRGAGQAARARVEEDVLVEIASLGRLSRPHVDLDVPDCGHRKGAPRAAAALRGAPAPATFGHVTEAAKHERRSATWRKSWHPPGNVTPGIPPTALRWTSAASELVHGLLQAQQFPDSCADAKWLVVEMDLAGLMWNYHAFLRALIIGLQTGRTVIPVARSPVPGNEWESAAFAGCENLHLGCFFEITNCTAGSSHRKAELLRASEFVPSYQWPFKNASAREALSREEVLRARAFKGWEYDWRYTFPAGLWDLLASRGMVHMEDRDVSVERASSEQRQFMLFSLASSWLFNPVPRVKDLTDKMMSKYERWRPPVVGLHIRRGDKMAEDPYWVAHKAYRPASDYGKRIRARERARGFDFAAVFVASDSATVIDTIAADPGSVGLQPDVSVMYDWEKSVALLEAVDEHSHVPGDKKRDLQDKLVATLYAMVEVSEYVVCNLSSNICRFLWTAMGAKKRLEQIGFQGELGSSLDPPQWYGQWQS</sequence>
<keyword evidence="1" id="KW-0812">Transmembrane</keyword>
<dbReference type="EMBL" id="DF237244">
    <property type="protein sequence ID" value="GAQ86544.1"/>
    <property type="molecule type" value="Genomic_DNA"/>
</dbReference>
<keyword evidence="3" id="KW-1185">Reference proteome</keyword>
<evidence type="ECO:0000313" key="3">
    <source>
        <dbReference type="Proteomes" id="UP000054558"/>
    </source>
</evidence>
<dbReference type="OrthoDB" id="2014825at2759"/>
<dbReference type="AlphaFoldDB" id="A0A1Y1I6F7"/>
<dbReference type="GO" id="GO:0046921">
    <property type="term" value="F:alpha-(1-&gt;6)-fucosyltransferase activity"/>
    <property type="evidence" value="ECO:0000318"/>
    <property type="project" value="GO_Central"/>
</dbReference>